<keyword evidence="2" id="KW-1185">Reference proteome</keyword>
<accession>A0ABT5Q5L5</accession>
<proteinExistence type="predicted"/>
<protein>
    <submittedName>
        <fullName evidence="1">Uncharacterized protein</fullName>
    </submittedName>
</protein>
<dbReference type="RefSeq" id="WP_273923179.1">
    <property type="nucleotide sequence ID" value="NZ_JAMDGR010000007.1"/>
</dbReference>
<comment type="caution">
    <text evidence="1">The sequence shown here is derived from an EMBL/GenBank/DDBJ whole genome shotgun (WGS) entry which is preliminary data.</text>
</comment>
<gene>
    <name evidence="1" type="ORF">M5G25_14425</name>
</gene>
<evidence type="ECO:0000313" key="2">
    <source>
        <dbReference type="Proteomes" id="UP001217610"/>
    </source>
</evidence>
<reference evidence="1 2" key="1">
    <citation type="submission" date="2022-05" db="EMBL/GenBank/DDBJ databases">
        <title>Novel Pseudomonas spp. Isolated from a Rainbow Trout Aquaculture Facility.</title>
        <authorList>
            <person name="Testerman T."/>
            <person name="Graf J."/>
        </authorList>
    </citation>
    <scope>NUCLEOTIDE SEQUENCE [LARGE SCALE GENOMIC DNA]</scope>
    <source>
        <strain evidence="1 2">ID357</strain>
    </source>
</reference>
<sequence length="123" mass="13850">MQDPIQTIREILISAARDRKTVSYPQIYNVFETGTPKNEVWDTFEEACRGICDSKTAIYGALLSKKDTGLPESGFFDIYKNIRGTHYRAIAGNVEANVLTGAHKKLFCDTERSTVYQHVLTIS</sequence>
<evidence type="ECO:0000313" key="1">
    <source>
        <dbReference type="EMBL" id="MDD1149491.1"/>
    </source>
</evidence>
<dbReference type="EMBL" id="JAMDGR010000007">
    <property type="protein sequence ID" value="MDD1149491.1"/>
    <property type="molecule type" value="Genomic_DNA"/>
</dbReference>
<dbReference type="Proteomes" id="UP001217610">
    <property type="component" value="Unassembled WGS sequence"/>
</dbReference>
<organism evidence="1 2">
    <name type="scientific">Pseudomonas idahonensis</name>
    <dbReference type="NCBI Taxonomy" id="2942628"/>
    <lineage>
        <taxon>Bacteria</taxon>
        <taxon>Pseudomonadati</taxon>
        <taxon>Pseudomonadota</taxon>
        <taxon>Gammaproteobacteria</taxon>
        <taxon>Pseudomonadales</taxon>
        <taxon>Pseudomonadaceae</taxon>
        <taxon>Pseudomonas</taxon>
    </lineage>
</organism>
<name>A0ABT5Q5L5_9PSED</name>